<organism evidence="9">
    <name type="scientific">Babesia sp. Dunhuang</name>
    <dbReference type="NCBI Taxonomy" id="1164853"/>
    <lineage>
        <taxon>Eukaryota</taxon>
        <taxon>Sar</taxon>
        <taxon>Alveolata</taxon>
        <taxon>Apicomplexa</taxon>
        <taxon>Aconoidasida</taxon>
        <taxon>Piroplasmida</taxon>
        <taxon>Babesiidae</taxon>
        <taxon>Babesia</taxon>
    </lineage>
</organism>
<dbReference type="InterPro" id="IPR007081">
    <property type="entry name" value="RNA_pol_Rpb1_5"/>
</dbReference>
<comment type="function">
    <text evidence="1">DNA-dependent RNA polymerase catalyzes the transcription of DNA into RNA using the four ribonucleoside triphosphates as substrates.</text>
</comment>
<dbReference type="GO" id="GO:0006351">
    <property type="term" value="P:DNA-templated transcription"/>
    <property type="evidence" value="ECO:0007669"/>
    <property type="project" value="InterPro"/>
</dbReference>
<evidence type="ECO:0000313" key="9">
    <source>
        <dbReference type="EMBL" id="QAX27022.1"/>
    </source>
</evidence>
<dbReference type="EC" id="2.7.7.6" evidence="2"/>
<dbReference type="GO" id="GO:0003899">
    <property type="term" value="F:DNA-directed RNA polymerase activity"/>
    <property type="evidence" value="ECO:0007669"/>
    <property type="project" value="UniProtKB-EC"/>
</dbReference>
<accession>A0A411ADE2</accession>
<keyword evidence="4" id="KW-0808">Transferase</keyword>
<dbReference type="Gene3D" id="6.10.250.2940">
    <property type="match status" value="1"/>
</dbReference>
<keyword evidence="5" id="KW-0548">Nucleotidyltransferase</keyword>
<dbReference type="PANTHER" id="PTHR19376:SF54">
    <property type="entry name" value="DNA-DIRECTED RNA POLYMERASE SUBUNIT BETA"/>
    <property type="match status" value="1"/>
</dbReference>
<evidence type="ECO:0000256" key="2">
    <source>
        <dbReference type="ARBA" id="ARBA00012418"/>
    </source>
</evidence>
<dbReference type="GO" id="GO:0000428">
    <property type="term" value="C:DNA-directed RNA polymerase complex"/>
    <property type="evidence" value="ECO:0007669"/>
    <property type="project" value="UniProtKB-KW"/>
</dbReference>
<feature type="domain" description="RNA polymerase Rpb1" evidence="8">
    <location>
        <begin position="119"/>
        <end position="276"/>
    </location>
</feature>
<comment type="catalytic activity">
    <reaction evidence="7">
        <text>RNA(n) + a ribonucleoside 5'-triphosphate = RNA(n+1) + diphosphate</text>
        <dbReference type="Rhea" id="RHEA:21248"/>
        <dbReference type="Rhea" id="RHEA-COMP:14527"/>
        <dbReference type="Rhea" id="RHEA-COMP:17342"/>
        <dbReference type="ChEBI" id="CHEBI:33019"/>
        <dbReference type="ChEBI" id="CHEBI:61557"/>
        <dbReference type="ChEBI" id="CHEBI:140395"/>
        <dbReference type="EC" id="2.7.7.6"/>
    </reaction>
</comment>
<evidence type="ECO:0000256" key="1">
    <source>
        <dbReference type="ARBA" id="ARBA00004026"/>
    </source>
</evidence>
<dbReference type="SUPFAM" id="SSF64484">
    <property type="entry name" value="beta and beta-prime subunits of DNA dependent RNA-polymerase"/>
    <property type="match status" value="1"/>
</dbReference>
<dbReference type="GO" id="GO:0003677">
    <property type="term" value="F:DNA binding"/>
    <property type="evidence" value="ECO:0007669"/>
    <property type="project" value="InterPro"/>
</dbReference>
<reference evidence="9" key="1">
    <citation type="submission" date="2018-09" db="EMBL/GenBank/DDBJ databases">
        <title>Comparative sequence analysis of Babesia apicoplast genomes of sheep originating from six regions.</title>
        <authorList>
            <person name="Wang X."/>
            <person name="Guan G."/>
        </authorList>
    </citation>
    <scope>NUCLEOTIDE SEQUENCE</scope>
</reference>
<sequence length="344" mass="40167">MNKNIILLSIVHLSYIEKYLKELINLCFEYSYVYPFAYNLNNFKSIPIYNSNININNISNLFYLLNLYLEKDPFTSPLYTIVNLKSKLTLNQLFQILIIKGMSKITGHDVFLLNNLYYGLSLKDVIYSSFAARNSIIDSSLNTSESGYLTRKLVESLRGVFIKNNICKTLYTCIRYNTKKLINIPFICLNNKSVCLKCINVKYNILSLSGHSKGVISGQALGEPSTQMLLRTFHLGDRTSLKSSMIGGRNKKTHSKLVLMYIKFNENNSSKPIITNKKNIFKNKYLYKINFIYNIYIQANINIYLTLYKLLRNLWSIININYDKYLYKNKTYKYTDSTKYFILY</sequence>
<evidence type="ECO:0000256" key="5">
    <source>
        <dbReference type="ARBA" id="ARBA00022695"/>
    </source>
</evidence>
<dbReference type="AlphaFoldDB" id="A0A411ADE2"/>
<evidence type="ECO:0000256" key="3">
    <source>
        <dbReference type="ARBA" id="ARBA00022478"/>
    </source>
</evidence>
<evidence type="ECO:0000256" key="4">
    <source>
        <dbReference type="ARBA" id="ARBA00022679"/>
    </source>
</evidence>
<name>A0A411ADE2_9APIC</name>
<gene>
    <name evidence="9" type="primary">rpoC2b</name>
</gene>
<evidence type="ECO:0000256" key="6">
    <source>
        <dbReference type="ARBA" id="ARBA00023163"/>
    </source>
</evidence>
<proteinExistence type="predicted"/>
<protein>
    <recommendedName>
        <fullName evidence="2">DNA-directed RNA polymerase</fullName>
        <ecNumber evidence="2">2.7.7.6</ecNumber>
    </recommendedName>
</protein>
<dbReference type="PANTHER" id="PTHR19376">
    <property type="entry name" value="DNA-DIRECTED RNA POLYMERASE"/>
    <property type="match status" value="1"/>
</dbReference>
<keyword evidence="6" id="KW-0804">Transcription</keyword>
<dbReference type="Pfam" id="PF04998">
    <property type="entry name" value="RNA_pol_Rpb1_5"/>
    <property type="match status" value="1"/>
</dbReference>
<evidence type="ECO:0000259" key="8">
    <source>
        <dbReference type="Pfam" id="PF04998"/>
    </source>
</evidence>
<keyword evidence="3" id="KW-0240">DNA-directed RNA polymerase</keyword>
<evidence type="ECO:0000256" key="7">
    <source>
        <dbReference type="ARBA" id="ARBA00048552"/>
    </source>
</evidence>
<dbReference type="InterPro" id="IPR045867">
    <property type="entry name" value="DNA-dir_RpoC_beta_prime"/>
</dbReference>
<dbReference type="EMBL" id="MH992225">
    <property type="protein sequence ID" value="QAX27022.1"/>
    <property type="molecule type" value="Genomic_DNA"/>
</dbReference>